<name>A0A1J1IPL9_9DIPT</name>
<evidence type="ECO:0000313" key="2">
    <source>
        <dbReference type="Proteomes" id="UP000183832"/>
    </source>
</evidence>
<sequence>MTSGGTRNRWEAIDGISYSECFLRYLITQRIATNTILVKVEIIKFDFPMDSQANVLFKRLLYEGFNDLNMFLKKFPTSFTSVKDASTMCGIYFTFFRGINDPGVSATKVGNTIVV</sequence>
<proteinExistence type="predicted"/>
<evidence type="ECO:0000313" key="1">
    <source>
        <dbReference type="EMBL" id="CRL02167.1"/>
    </source>
</evidence>
<gene>
    <name evidence="1" type="ORF">CLUMA_CG015477</name>
</gene>
<dbReference type="Proteomes" id="UP000183832">
    <property type="component" value="Unassembled WGS sequence"/>
</dbReference>
<accession>A0A1J1IPL9</accession>
<keyword evidence="2" id="KW-1185">Reference proteome</keyword>
<dbReference type="EMBL" id="CVRI01000057">
    <property type="protein sequence ID" value="CRL02167.1"/>
    <property type="molecule type" value="Genomic_DNA"/>
</dbReference>
<organism evidence="1 2">
    <name type="scientific">Clunio marinus</name>
    <dbReference type="NCBI Taxonomy" id="568069"/>
    <lineage>
        <taxon>Eukaryota</taxon>
        <taxon>Metazoa</taxon>
        <taxon>Ecdysozoa</taxon>
        <taxon>Arthropoda</taxon>
        <taxon>Hexapoda</taxon>
        <taxon>Insecta</taxon>
        <taxon>Pterygota</taxon>
        <taxon>Neoptera</taxon>
        <taxon>Endopterygota</taxon>
        <taxon>Diptera</taxon>
        <taxon>Nematocera</taxon>
        <taxon>Chironomoidea</taxon>
        <taxon>Chironomidae</taxon>
        <taxon>Clunio</taxon>
    </lineage>
</organism>
<reference evidence="1 2" key="1">
    <citation type="submission" date="2015-04" db="EMBL/GenBank/DDBJ databases">
        <authorList>
            <person name="Syromyatnikov M.Y."/>
            <person name="Popov V.N."/>
        </authorList>
    </citation>
    <scope>NUCLEOTIDE SEQUENCE [LARGE SCALE GENOMIC DNA]</scope>
</reference>
<dbReference type="AlphaFoldDB" id="A0A1J1IPL9"/>
<protein>
    <submittedName>
        <fullName evidence="1">CLUMA_CG015477, isoform A</fullName>
    </submittedName>
</protein>